<evidence type="ECO:0000313" key="4">
    <source>
        <dbReference type="EMBL" id="QHQ60232.1"/>
    </source>
</evidence>
<dbReference type="Pfam" id="PF21307">
    <property type="entry name" value="Glyco_hydro_95_C"/>
    <property type="match status" value="1"/>
</dbReference>
<dbReference type="RefSeq" id="WP_161837068.1">
    <property type="nucleotide sequence ID" value="NZ_CP048000.1"/>
</dbReference>
<dbReference type="InterPro" id="IPR012341">
    <property type="entry name" value="6hp_glycosidase-like_sf"/>
</dbReference>
<dbReference type="Proteomes" id="UP000464314">
    <property type="component" value="Chromosome"/>
</dbReference>
<keyword evidence="5" id="KW-1185">Reference proteome</keyword>
<feature type="domain" description="Glycosyl hydrolase family 95 catalytic" evidence="3">
    <location>
        <begin position="250"/>
        <end position="666"/>
    </location>
</feature>
<dbReference type="InterPro" id="IPR008928">
    <property type="entry name" value="6-hairpin_glycosidase_sf"/>
</dbReference>
<feature type="domain" description="Glycosyl hydrolase family 95 N-terminal" evidence="1">
    <location>
        <begin position="2"/>
        <end position="225"/>
    </location>
</feature>
<dbReference type="GO" id="GO:0004560">
    <property type="term" value="F:alpha-L-fucosidase activity"/>
    <property type="evidence" value="ECO:0007669"/>
    <property type="project" value="InterPro"/>
</dbReference>
<dbReference type="PANTHER" id="PTHR31084:SF0">
    <property type="entry name" value="ALPHA-L-FUCOSIDASE 2"/>
    <property type="match status" value="1"/>
</dbReference>
<dbReference type="GO" id="GO:0005975">
    <property type="term" value="P:carbohydrate metabolic process"/>
    <property type="evidence" value="ECO:0007669"/>
    <property type="project" value="InterPro"/>
</dbReference>
<feature type="domain" description="Alpha fucosidase A-like C-terminal" evidence="2">
    <location>
        <begin position="668"/>
        <end position="714"/>
    </location>
</feature>
<reference evidence="4 5" key="1">
    <citation type="submission" date="2020-01" db="EMBL/GenBank/DDBJ databases">
        <title>Genome analysis of Anaerocolumna sp. CBA3638.</title>
        <authorList>
            <person name="Kim J."/>
            <person name="Roh S.W."/>
        </authorList>
    </citation>
    <scope>NUCLEOTIDE SEQUENCE [LARGE SCALE GENOMIC DNA]</scope>
    <source>
        <strain evidence="4 5">CBA3638</strain>
    </source>
</reference>
<dbReference type="SUPFAM" id="SSF48208">
    <property type="entry name" value="Six-hairpin glycosidases"/>
    <property type="match status" value="1"/>
</dbReference>
<dbReference type="KEGG" id="anr:Ana3638_05110"/>
<dbReference type="InterPro" id="IPR049053">
    <property type="entry name" value="AFCA-like_C"/>
</dbReference>
<dbReference type="InterPro" id="IPR054363">
    <property type="entry name" value="GH95_cat"/>
</dbReference>
<dbReference type="PIRSF" id="PIRSF007663">
    <property type="entry name" value="UCP007663"/>
    <property type="match status" value="1"/>
</dbReference>
<accession>A0A6P1TJH2</accession>
<dbReference type="InterPro" id="IPR027414">
    <property type="entry name" value="GH95_N_dom"/>
</dbReference>
<name>A0A6P1TJH2_9FIRM</name>
<keyword evidence="4" id="KW-0378">Hydrolase</keyword>
<protein>
    <submittedName>
        <fullName evidence="4">Glycoside hydrolase family 95 protein</fullName>
    </submittedName>
</protein>
<evidence type="ECO:0000259" key="2">
    <source>
        <dbReference type="Pfam" id="PF21307"/>
    </source>
</evidence>
<sequence length="715" mass="82350">MGEPLKERIWLNEDTLWSGFPTDYNDVNTSYYLEEVRNLIFQKKYKEAGDIINHHMVGVWNESYLPMADLFMDINGISNNTNEYYRELDLSKGVSTVRFKSDGVKYERYAFCSFPDQVLVIRLKATGKLKDSVKVRLGSQLNHWLTYENNDIILNGWSPSVVEPDYYPAENPIIYEPYDNTNAIKFQVRLRLITDGTVTADNKQLIVTDGSEILLLLTSANSFQGYDKNSDSEYKTRIIKCLEDAANKTYSELLDRHIKDFNNLFHRVDLDLGHTDNEKLPMDKRIEQFYLGKSDPELIASAFQFGRYLLISSSREGTQPANLQGIWNNALRAPWSSNYTVNINTQMNYWPVENCNLSECAEPLIQLIKDISVTGEKTAKSNYNCRGFVAHHNIDLWRKTTAVGSRSKEVDTLPWSFWPMSGGWLCRHLWDHYTYTMDEKFLRETALPVMDKAALFYLDWLVEYNGELVTNPSTSPENLFQDNGTTFGVTYGSTMDISIIKELFQNCIKAMDILKITEDNELYEEIKNSLAKLPPFKIGRYGQLQEWYEDFEENDPEHRHLSLLYGLYPSDLIDENQNPEVCEACKVTLKRRGEDGVPWSRAWKIGIWARLKDGEKAYTEVKRFLQPANSNEISYTDGGVYNNLFCARPLEVDGNFGFTAGLAEMLVQNHTGKTEFLPAIPSSWKNGYVKGLKIRGNKEIEIEWKDGKIVKSNII</sequence>
<dbReference type="Pfam" id="PF22124">
    <property type="entry name" value="Glyco_hydro_95_cat"/>
    <property type="match status" value="1"/>
</dbReference>
<dbReference type="Gene3D" id="1.50.10.10">
    <property type="match status" value="1"/>
</dbReference>
<evidence type="ECO:0000313" key="5">
    <source>
        <dbReference type="Proteomes" id="UP000464314"/>
    </source>
</evidence>
<evidence type="ECO:0000259" key="3">
    <source>
        <dbReference type="Pfam" id="PF22124"/>
    </source>
</evidence>
<evidence type="ECO:0000259" key="1">
    <source>
        <dbReference type="Pfam" id="PF14498"/>
    </source>
</evidence>
<proteinExistence type="predicted"/>
<dbReference type="AlphaFoldDB" id="A0A6P1TJH2"/>
<dbReference type="FunFam" id="1.50.10.10:FF:000028">
    <property type="entry name" value="Alpha-L-fucosidase 2"/>
    <property type="match status" value="1"/>
</dbReference>
<gene>
    <name evidence="4" type="ORF">Ana3638_05110</name>
</gene>
<dbReference type="InterPro" id="IPR016518">
    <property type="entry name" value="Alpha-L-fucosidase"/>
</dbReference>
<dbReference type="Pfam" id="PF14498">
    <property type="entry name" value="Glyco_hyd_65N_2"/>
    <property type="match status" value="1"/>
</dbReference>
<organism evidence="4 5">
    <name type="scientific">Anaerocolumna sedimenticola</name>
    <dbReference type="NCBI Taxonomy" id="2696063"/>
    <lineage>
        <taxon>Bacteria</taxon>
        <taxon>Bacillati</taxon>
        <taxon>Bacillota</taxon>
        <taxon>Clostridia</taxon>
        <taxon>Lachnospirales</taxon>
        <taxon>Lachnospiraceae</taxon>
        <taxon>Anaerocolumna</taxon>
    </lineage>
</organism>
<dbReference type="EMBL" id="CP048000">
    <property type="protein sequence ID" value="QHQ60232.1"/>
    <property type="molecule type" value="Genomic_DNA"/>
</dbReference>
<dbReference type="PANTHER" id="PTHR31084">
    <property type="entry name" value="ALPHA-L-FUCOSIDASE 2"/>
    <property type="match status" value="1"/>
</dbReference>